<dbReference type="InterPro" id="IPR011605">
    <property type="entry name" value="NusB_fam"/>
</dbReference>
<dbReference type="GO" id="GO:0031564">
    <property type="term" value="P:transcription antitermination"/>
    <property type="evidence" value="ECO:0007669"/>
    <property type="project" value="UniProtKB-KW"/>
</dbReference>
<dbReference type="PANTHER" id="PTHR11078:SF3">
    <property type="entry name" value="ANTITERMINATION NUSB DOMAIN-CONTAINING PROTEIN"/>
    <property type="match status" value="1"/>
</dbReference>
<keyword evidence="2 6" id="KW-0889">Transcription antitermination</keyword>
<feature type="domain" description="NusB/RsmB/TIM44" evidence="7">
    <location>
        <begin position="21"/>
        <end position="154"/>
    </location>
</feature>
<comment type="similarity">
    <text evidence="1 6">Belongs to the NusB family.</text>
</comment>
<evidence type="ECO:0000256" key="3">
    <source>
        <dbReference type="ARBA" id="ARBA00022884"/>
    </source>
</evidence>
<dbReference type="SUPFAM" id="SSF48013">
    <property type="entry name" value="NusB-like"/>
    <property type="match status" value="1"/>
</dbReference>
<reference evidence="8 9" key="1">
    <citation type="journal article" date="2016" name="Front. Microbiol.">
        <title>Comparative Genomic Analysis Reveals a Diverse Repertoire of Genes Involved in Prokaryote-Eukaryote Interactions within the Pseudovibrio Genus.</title>
        <authorList>
            <person name="Romano S."/>
            <person name="Fernandez-Guerra A."/>
            <person name="Reen F.J."/>
            <person name="Glockner F.O."/>
            <person name="Crowley S.P."/>
            <person name="O'Sullivan O."/>
            <person name="Cotter P.D."/>
            <person name="Adams C."/>
            <person name="Dobson A.D."/>
            <person name="O'Gara F."/>
        </authorList>
    </citation>
    <scope>NUCLEOTIDE SEQUENCE [LARGE SCALE GENOMIC DNA]</scope>
    <source>
        <strain evidence="8 9">Ad2</strain>
    </source>
</reference>
<dbReference type="Proteomes" id="UP000076577">
    <property type="component" value="Unassembled WGS sequence"/>
</dbReference>
<evidence type="ECO:0000256" key="1">
    <source>
        <dbReference type="ARBA" id="ARBA00005952"/>
    </source>
</evidence>
<dbReference type="STRING" id="989403.SAMN05421798_104147"/>
<dbReference type="EMBL" id="LMCB01000044">
    <property type="protein sequence ID" value="KZL16746.1"/>
    <property type="molecule type" value="Genomic_DNA"/>
</dbReference>
<dbReference type="NCBIfam" id="TIGR01951">
    <property type="entry name" value="nusB"/>
    <property type="match status" value="1"/>
</dbReference>
<dbReference type="AlphaFoldDB" id="A0A165WP17"/>
<protein>
    <recommendedName>
        <fullName evidence="6">Transcription antitermination protein NusB</fullName>
    </recommendedName>
    <alternativeName>
        <fullName evidence="6">Antitermination factor NusB</fullName>
    </alternativeName>
</protein>
<dbReference type="GO" id="GO:0005829">
    <property type="term" value="C:cytosol"/>
    <property type="evidence" value="ECO:0007669"/>
    <property type="project" value="TreeGrafter"/>
</dbReference>
<dbReference type="Gene3D" id="1.10.940.10">
    <property type="entry name" value="NusB-like"/>
    <property type="match status" value="1"/>
</dbReference>
<evidence type="ECO:0000256" key="5">
    <source>
        <dbReference type="ARBA" id="ARBA00023163"/>
    </source>
</evidence>
<keyword evidence="3 6" id="KW-0694">RNA-binding</keyword>
<keyword evidence="9" id="KW-1185">Reference proteome</keyword>
<proteinExistence type="inferred from homology"/>
<dbReference type="GO" id="GO:0003723">
    <property type="term" value="F:RNA binding"/>
    <property type="evidence" value="ECO:0007669"/>
    <property type="project" value="UniProtKB-UniRule"/>
</dbReference>
<dbReference type="OrthoDB" id="9797817at2"/>
<accession>A0A165WP17</accession>
<dbReference type="HAMAP" id="MF_00073">
    <property type="entry name" value="NusB"/>
    <property type="match status" value="1"/>
</dbReference>
<dbReference type="PANTHER" id="PTHR11078">
    <property type="entry name" value="N UTILIZATION SUBSTANCE PROTEIN B-RELATED"/>
    <property type="match status" value="1"/>
</dbReference>
<dbReference type="InterPro" id="IPR035926">
    <property type="entry name" value="NusB-like_sf"/>
</dbReference>
<organism evidence="8 9">
    <name type="scientific">Pseudovibrio axinellae</name>
    <dbReference type="NCBI Taxonomy" id="989403"/>
    <lineage>
        <taxon>Bacteria</taxon>
        <taxon>Pseudomonadati</taxon>
        <taxon>Pseudomonadota</taxon>
        <taxon>Alphaproteobacteria</taxon>
        <taxon>Hyphomicrobiales</taxon>
        <taxon>Stappiaceae</taxon>
        <taxon>Pseudovibrio</taxon>
    </lineage>
</organism>
<gene>
    <name evidence="6" type="primary">nusB</name>
    <name evidence="8" type="ORF">PsAD2_03363</name>
</gene>
<comment type="caution">
    <text evidence="8">The sequence shown here is derived from an EMBL/GenBank/DDBJ whole genome shotgun (WGS) entry which is preliminary data.</text>
</comment>
<evidence type="ECO:0000256" key="2">
    <source>
        <dbReference type="ARBA" id="ARBA00022814"/>
    </source>
</evidence>
<evidence type="ECO:0000256" key="4">
    <source>
        <dbReference type="ARBA" id="ARBA00023015"/>
    </source>
</evidence>
<comment type="function">
    <text evidence="6">Involved in transcription antitermination. Required for transcription of ribosomal RNA (rRNA) genes. Binds specifically to the boxA antiterminator sequence of the ribosomal RNA (rrn) operons.</text>
</comment>
<dbReference type="InterPro" id="IPR006027">
    <property type="entry name" value="NusB_RsmB_TIM44"/>
</dbReference>
<evidence type="ECO:0000313" key="9">
    <source>
        <dbReference type="Proteomes" id="UP000076577"/>
    </source>
</evidence>
<keyword evidence="5 6" id="KW-0804">Transcription</keyword>
<dbReference type="PATRIC" id="fig|989403.3.peg.3614"/>
<keyword evidence="4 6" id="KW-0805">Transcription regulation</keyword>
<evidence type="ECO:0000259" key="7">
    <source>
        <dbReference type="Pfam" id="PF01029"/>
    </source>
</evidence>
<name>A0A165WP17_9HYPH</name>
<evidence type="ECO:0000256" key="6">
    <source>
        <dbReference type="HAMAP-Rule" id="MF_00073"/>
    </source>
</evidence>
<dbReference type="RefSeq" id="WP_068008387.1">
    <property type="nucleotide sequence ID" value="NZ_FOFM01000004.1"/>
</dbReference>
<dbReference type="Pfam" id="PF01029">
    <property type="entry name" value="NusB"/>
    <property type="match status" value="1"/>
</dbReference>
<sequence>MTTENNKKNAEVKPANKRGVARLAAVQAVYQMEMTGARLNDVLNEYEAFRLGQDIDGDQYRDADASWFRDLVQAVFEDQLRIDPRIHSALSEDWPLKRIDTTLRAILRVGCAEFLRKKDVPARVIINEYIDVAKSFYEGDEAKLVNGIMNRLARELRQSEFED</sequence>
<evidence type="ECO:0000313" key="8">
    <source>
        <dbReference type="EMBL" id="KZL16746.1"/>
    </source>
</evidence>
<dbReference type="GO" id="GO:0006353">
    <property type="term" value="P:DNA-templated transcription termination"/>
    <property type="evidence" value="ECO:0007669"/>
    <property type="project" value="UniProtKB-UniRule"/>
</dbReference>